<dbReference type="Proteomes" id="UP000298030">
    <property type="component" value="Unassembled WGS sequence"/>
</dbReference>
<evidence type="ECO:0000313" key="2">
    <source>
        <dbReference type="EMBL" id="TEB33753.1"/>
    </source>
</evidence>
<protein>
    <submittedName>
        <fullName evidence="2">Uncharacterized protein</fullName>
    </submittedName>
</protein>
<keyword evidence="3" id="KW-1185">Reference proteome</keyword>
<sequence length="90" mass="9623">MTPPGTWTSEAKGTTCDQKPAVARTPSTIESALMAAVLGFKHMAWPGRCCGWVGQGYFRACLSISRYEIYGSLVPLGQGSKPQDSTVTQP</sequence>
<name>A0A4Y7THW1_COPMI</name>
<proteinExistence type="predicted"/>
<reference evidence="2 3" key="1">
    <citation type="journal article" date="2019" name="Nat. Ecol. Evol.">
        <title>Megaphylogeny resolves global patterns of mushroom evolution.</title>
        <authorList>
            <person name="Varga T."/>
            <person name="Krizsan K."/>
            <person name="Foldi C."/>
            <person name="Dima B."/>
            <person name="Sanchez-Garcia M."/>
            <person name="Sanchez-Ramirez S."/>
            <person name="Szollosi G.J."/>
            <person name="Szarkandi J.G."/>
            <person name="Papp V."/>
            <person name="Albert L."/>
            <person name="Andreopoulos W."/>
            <person name="Angelini C."/>
            <person name="Antonin V."/>
            <person name="Barry K.W."/>
            <person name="Bougher N.L."/>
            <person name="Buchanan P."/>
            <person name="Buyck B."/>
            <person name="Bense V."/>
            <person name="Catcheside P."/>
            <person name="Chovatia M."/>
            <person name="Cooper J."/>
            <person name="Damon W."/>
            <person name="Desjardin D."/>
            <person name="Finy P."/>
            <person name="Geml J."/>
            <person name="Haridas S."/>
            <person name="Hughes K."/>
            <person name="Justo A."/>
            <person name="Karasinski D."/>
            <person name="Kautmanova I."/>
            <person name="Kiss B."/>
            <person name="Kocsube S."/>
            <person name="Kotiranta H."/>
            <person name="LaButti K.M."/>
            <person name="Lechner B.E."/>
            <person name="Liimatainen K."/>
            <person name="Lipzen A."/>
            <person name="Lukacs Z."/>
            <person name="Mihaltcheva S."/>
            <person name="Morgado L.N."/>
            <person name="Niskanen T."/>
            <person name="Noordeloos M.E."/>
            <person name="Ohm R.A."/>
            <person name="Ortiz-Santana B."/>
            <person name="Ovrebo C."/>
            <person name="Racz N."/>
            <person name="Riley R."/>
            <person name="Savchenko A."/>
            <person name="Shiryaev A."/>
            <person name="Soop K."/>
            <person name="Spirin V."/>
            <person name="Szebenyi C."/>
            <person name="Tomsovsky M."/>
            <person name="Tulloss R.E."/>
            <person name="Uehling J."/>
            <person name="Grigoriev I.V."/>
            <person name="Vagvolgyi C."/>
            <person name="Papp T."/>
            <person name="Martin F.M."/>
            <person name="Miettinen O."/>
            <person name="Hibbett D.S."/>
            <person name="Nagy L.G."/>
        </authorList>
    </citation>
    <scope>NUCLEOTIDE SEQUENCE [LARGE SCALE GENOMIC DNA]</scope>
    <source>
        <strain evidence="2 3">FP101781</strain>
    </source>
</reference>
<evidence type="ECO:0000313" key="3">
    <source>
        <dbReference type="Proteomes" id="UP000298030"/>
    </source>
</evidence>
<gene>
    <name evidence="2" type="ORF">FA13DRAFT_1730030</name>
</gene>
<dbReference type="AlphaFoldDB" id="A0A4Y7THW1"/>
<accession>A0A4Y7THW1</accession>
<comment type="caution">
    <text evidence="2">The sequence shown here is derived from an EMBL/GenBank/DDBJ whole genome shotgun (WGS) entry which is preliminary data.</text>
</comment>
<feature type="compositionally biased region" description="Polar residues" evidence="1">
    <location>
        <begin position="1"/>
        <end position="17"/>
    </location>
</feature>
<dbReference type="EMBL" id="QPFP01000011">
    <property type="protein sequence ID" value="TEB33753.1"/>
    <property type="molecule type" value="Genomic_DNA"/>
</dbReference>
<feature type="region of interest" description="Disordered" evidence="1">
    <location>
        <begin position="1"/>
        <end position="22"/>
    </location>
</feature>
<organism evidence="2 3">
    <name type="scientific">Coprinellus micaceus</name>
    <name type="common">Glistening ink-cap mushroom</name>
    <name type="synonym">Coprinus micaceus</name>
    <dbReference type="NCBI Taxonomy" id="71717"/>
    <lineage>
        <taxon>Eukaryota</taxon>
        <taxon>Fungi</taxon>
        <taxon>Dikarya</taxon>
        <taxon>Basidiomycota</taxon>
        <taxon>Agaricomycotina</taxon>
        <taxon>Agaricomycetes</taxon>
        <taxon>Agaricomycetidae</taxon>
        <taxon>Agaricales</taxon>
        <taxon>Agaricineae</taxon>
        <taxon>Psathyrellaceae</taxon>
        <taxon>Coprinellus</taxon>
    </lineage>
</organism>
<evidence type="ECO:0000256" key="1">
    <source>
        <dbReference type="SAM" id="MobiDB-lite"/>
    </source>
</evidence>